<dbReference type="PROSITE" id="PS50253">
    <property type="entry name" value="COX3"/>
    <property type="match status" value="1"/>
</dbReference>
<evidence type="ECO:0000313" key="12">
    <source>
        <dbReference type="Proteomes" id="UP000663505"/>
    </source>
</evidence>
<keyword evidence="3" id="KW-1003">Cell membrane</keyword>
<protein>
    <submittedName>
        <fullName evidence="11">Cytochrome (Ubi)quinol oxidase subunit III</fullName>
    </submittedName>
</protein>
<dbReference type="InterPro" id="IPR024791">
    <property type="entry name" value="Cyt_c/ubiquinol_Oxase_su3"/>
</dbReference>
<comment type="subcellular location">
    <subcellularLocation>
        <location evidence="1 8">Cell membrane</location>
        <topology evidence="1 8">Multi-pass membrane protein</topology>
    </subcellularLocation>
</comment>
<evidence type="ECO:0000256" key="4">
    <source>
        <dbReference type="ARBA" id="ARBA00022692"/>
    </source>
</evidence>
<evidence type="ECO:0000256" key="6">
    <source>
        <dbReference type="ARBA" id="ARBA00023002"/>
    </source>
</evidence>
<evidence type="ECO:0000256" key="3">
    <source>
        <dbReference type="ARBA" id="ARBA00022475"/>
    </source>
</evidence>
<dbReference type="KEGG" id="afx:JZ786_21165"/>
<feature type="domain" description="Heme-copper oxidase subunit III family profile" evidence="10">
    <location>
        <begin position="33"/>
        <end position="209"/>
    </location>
</feature>
<feature type="transmembrane region" description="Helical" evidence="9">
    <location>
        <begin position="75"/>
        <end position="92"/>
    </location>
</feature>
<keyword evidence="6" id="KW-0560">Oxidoreductase</keyword>
<dbReference type="GO" id="GO:0005886">
    <property type="term" value="C:plasma membrane"/>
    <property type="evidence" value="ECO:0007669"/>
    <property type="project" value="UniProtKB-SubCell"/>
</dbReference>
<feature type="transmembrane region" description="Helical" evidence="9">
    <location>
        <begin position="183"/>
        <end position="206"/>
    </location>
</feature>
<evidence type="ECO:0000256" key="9">
    <source>
        <dbReference type="SAM" id="Phobius"/>
    </source>
</evidence>
<sequence length="211" mass="23586">MESVVNHGIIAEQQVEHDTPLEFSTEDGSLRVLGFWVFLAAEVILFSCLFATYIIMHGMTAGGPTSQQLYAVKGFAWETFFLLTSSFTCGIATFEMRRGNKKGVIAWLLVTIAFGLGFLGFEIQEFVTDVHAGATMQRSGFLTAFFTLVGTHGAHVTMGLLWMTSVVIQVWRRGINSMTSRKVFIVGLYWHFLDVVWIFIFTAVYLTGKVI</sequence>
<feature type="transmembrane region" description="Helical" evidence="9">
    <location>
        <begin position="141"/>
        <end position="171"/>
    </location>
</feature>
<dbReference type="EMBL" id="CP071182">
    <property type="protein sequence ID" value="QSO46908.1"/>
    <property type="molecule type" value="Genomic_DNA"/>
</dbReference>
<evidence type="ECO:0000256" key="1">
    <source>
        <dbReference type="ARBA" id="ARBA00004651"/>
    </source>
</evidence>
<evidence type="ECO:0000256" key="8">
    <source>
        <dbReference type="RuleBase" id="RU003376"/>
    </source>
</evidence>
<dbReference type="GO" id="GO:0004129">
    <property type="term" value="F:cytochrome-c oxidase activity"/>
    <property type="evidence" value="ECO:0007669"/>
    <property type="project" value="InterPro"/>
</dbReference>
<dbReference type="InterPro" id="IPR035973">
    <property type="entry name" value="Cyt_c_oxidase_su3-like_sf"/>
</dbReference>
<evidence type="ECO:0000256" key="7">
    <source>
        <dbReference type="ARBA" id="ARBA00023136"/>
    </source>
</evidence>
<dbReference type="FunFam" id="1.20.120.80:FF:000001">
    <property type="entry name" value="Cytochrome (Ubi)quinol oxidase subunit III"/>
    <property type="match status" value="1"/>
</dbReference>
<dbReference type="AlphaFoldDB" id="A0A9X7Z763"/>
<evidence type="ECO:0000256" key="2">
    <source>
        <dbReference type="ARBA" id="ARBA00010581"/>
    </source>
</evidence>
<feature type="transmembrane region" description="Helical" evidence="9">
    <location>
        <begin position="33"/>
        <end position="55"/>
    </location>
</feature>
<dbReference type="PANTHER" id="PTHR11403">
    <property type="entry name" value="CYTOCHROME C OXIDASE SUBUNIT III"/>
    <property type="match status" value="1"/>
</dbReference>
<dbReference type="GO" id="GO:0019646">
    <property type="term" value="P:aerobic electron transport chain"/>
    <property type="evidence" value="ECO:0007669"/>
    <property type="project" value="InterPro"/>
</dbReference>
<dbReference type="GO" id="GO:0016491">
    <property type="term" value="F:oxidoreductase activity"/>
    <property type="evidence" value="ECO:0007669"/>
    <property type="project" value="UniProtKB-KW"/>
</dbReference>
<name>A0A9X7Z763_9BACL</name>
<keyword evidence="5 9" id="KW-1133">Transmembrane helix</keyword>
<feature type="transmembrane region" description="Helical" evidence="9">
    <location>
        <begin position="104"/>
        <end position="121"/>
    </location>
</feature>
<dbReference type="PANTHER" id="PTHR11403:SF2">
    <property type="entry name" value="CYTOCHROME BO(3) UBIQUINOL OXIDASE SUBUNIT 3"/>
    <property type="match status" value="1"/>
</dbReference>
<dbReference type="InterPro" id="IPR013833">
    <property type="entry name" value="Cyt_c_oxidase_su3_a-hlx"/>
</dbReference>
<evidence type="ECO:0000259" key="10">
    <source>
        <dbReference type="PROSITE" id="PS50253"/>
    </source>
</evidence>
<dbReference type="Proteomes" id="UP000663505">
    <property type="component" value="Chromosome"/>
</dbReference>
<comment type="similarity">
    <text evidence="2 8">Belongs to the cytochrome c oxidase subunit 3 family.</text>
</comment>
<keyword evidence="7 9" id="KW-0472">Membrane</keyword>
<evidence type="ECO:0000313" key="11">
    <source>
        <dbReference type="EMBL" id="QSO46908.1"/>
    </source>
</evidence>
<keyword evidence="12" id="KW-1185">Reference proteome</keyword>
<dbReference type="RefSeq" id="WP_206656269.1">
    <property type="nucleotide sequence ID" value="NZ_CP071182.1"/>
</dbReference>
<dbReference type="SUPFAM" id="SSF81452">
    <property type="entry name" value="Cytochrome c oxidase subunit III-like"/>
    <property type="match status" value="1"/>
</dbReference>
<dbReference type="CDD" id="cd02863">
    <property type="entry name" value="Ubiquinol_oxidase_III"/>
    <property type="match status" value="1"/>
</dbReference>
<dbReference type="Gene3D" id="1.20.120.80">
    <property type="entry name" value="Cytochrome c oxidase, subunit III, four-helix bundle"/>
    <property type="match status" value="1"/>
</dbReference>
<evidence type="ECO:0000256" key="5">
    <source>
        <dbReference type="ARBA" id="ARBA00022989"/>
    </source>
</evidence>
<keyword evidence="4 8" id="KW-0812">Transmembrane</keyword>
<organism evidence="11 12">
    <name type="scientific">Alicyclobacillus mengziensis</name>
    <dbReference type="NCBI Taxonomy" id="2931921"/>
    <lineage>
        <taxon>Bacteria</taxon>
        <taxon>Bacillati</taxon>
        <taxon>Bacillota</taxon>
        <taxon>Bacilli</taxon>
        <taxon>Bacillales</taxon>
        <taxon>Alicyclobacillaceae</taxon>
        <taxon>Alicyclobacillus</taxon>
    </lineage>
</organism>
<dbReference type="InterPro" id="IPR033946">
    <property type="entry name" value="Ubiquinol_oxase_su3_dom"/>
</dbReference>
<dbReference type="InterPro" id="IPR000298">
    <property type="entry name" value="Cyt_c_oxidase-like_su3"/>
</dbReference>
<reference evidence="11 12" key="1">
    <citation type="submission" date="2021-02" db="EMBL/GenBank/DDBJ databases">
        <title>Alicyclobacillus curvatus sp. nov. and Alicyclobacillus mengziensis sp. nov., two acidophilic bacteria isolated from acid mine drainage.</title>
        <authorList>
            <person name="Huang Y."/>
        </authorList>
    </citation>
    <scope>NUCLEOTIDE SEQUENCE [LARGE SCALE GENOMIC DNA]</scope>
    <source>
        <strain evidence="11 12">S30H14</strain>
    </source>
</reference>
<dbReference type="Pfam" id="PF00510">
    <property type="entry name" value="COX3"/>
    <property type="match status" value="1"/>
</dbReference>
<proteinExistence type="inferred from homology"/>
<gene>
    <name evidence="11" type="ORF">JZ786_21165</name>
</gene>
<accession>A0A9X7Z763</accession>